<sequence length="301" mass="32945">MYRKPRENAAPPANTDIISVEGLTFTYPNAPRPAVRGMDFTVARGEIFGFLGPSGAGKSTTQKLLIGLLRGHGGQAAVWGRDPLAWGRDYYQRVGVSFELPNHYHKLTGAENLRFFASLYDGPTVDPTALLDSVGLTEVADTRVGKYSKGMQMRLTFARSLINHPELLFLDEPTSGLDPVNARKVKDIILGLKAEGRTIFLTTHDMSTADELCDRVAFVVDGAIVALDTPAELKIARSQRRVRVQYRTNTATLGTAEFAMDGLADDPAFSAVLRNHHVETIHSREASLDDVFVEVTGTQLT</sequence>
<comment type="caution">
    <text evidence="10">The sequence shown here is derived from an EMBL/GenBank/DDBJ whole genome shotgun (WGS) entry which is preliminary data.</text>
</comment>
<dbReference type="InterPro" id="IPR050763">
    <property type="entry name" value="ABC_transporter_ATP-binding"/>
</dbReference>
<dbReference type="AlphaFoldDB" id="A0A0D1K045"/>
<evidence type="ECO:0000256" key="3">
    <source>
        <dbReference type="ARBA" id="ARBA00022475"/>
    </source>
</evidence>
<gene>
    <name evidence="10" type="ORF">TL10_04370</name>
</gene>
<keyword evidence="5 10" id="KW-0067">ATP-binding</keyword>
<evidence type="ECO:0000256" key="2">
    <source>
        <dbReference type="ARBA" id="ARBA00022448"/>
    </source>
</evidence>
<dbReference type="Gene3D" id="3.40.50.300">
    <property type="entry name" value="P-loop containing nucleotide triphosphate hydrolases"/>
    <property type="match status" value="1"/>
</dbReference>
<dbReference type="SMART" id="SM00382">
    <property type="entry name" value="AAA"/>
    <property type="match status" value="1"/>
</dbReference>
<evidence type="ECO:0000256" key="8">
    <source>
        <dbReference type="ARBA" id="ARBA00023251"/>
    </source>
</evidence>
<dbReference type="OrthoDB" id="9804819at2"/>
<accession>A0A0D1K045</accession>
<evidence type="ECO:0000256" key="1">
    <source>
        <dbReference type="ARBA" id="ARBA00004202"/>
    </source>
</evidence>
<dbReference type="PANTHER" id="PTHR42711:SF18">
    <property type="entry name" value="ABC TRANSPORTER, ATP-BINDING PROTEIN"/>
    <property type="match status" value="1"/>
</dbReference>
<dbReference type="Proteomes" id="UP000032221">
    <property type="component" value="Unassembled WGS sequence"/>
</dbReference>
<reference evidence="10 11" key="1">
    <citation type="submission" date="2015-01" db="EMBL/GenBank/DDBJ databases">
        <title>Genome sequence of Mycobacterium llatzerense and Mycobacterium immunogenum recovered from brain abscess.</title>
        <authorList>
            <person name="Greninger A.L."/>
            <person name="Langelier C."/>
            <person name="Cunningham G."/>
            <person name="Chiu C.Y."/>
            <person name="Miller S."/>
        </authorList>
    </citation>
    <scope>NUCLEOTIDE SEQUENCE [LARGE SCALE GENOMIC DNA]</scope>
    <source>
        <strain evidence="10 11">CLUC14</strain>
    </source>
</reference>
<keyword evidence="11" id="KW-1185">Reference proteome</keyword>
<dbReference type="RefSeq" id="WP_043984643.1">
    <property type="nucleotide sequence ID" value="NZ_JXST01000004.1"/>
</dbReference>
<feature type="domain" description="ABC transporter" evidence="9">
    <location>
        <begin position="18"/>
        <end position="246"/>
    </location>
</feature>
<evidence type="ECO:0000256" key="4">
    <source>
        <dbReference type="ARBA" id="ARBA00022741"/>
    </source>
</evidence>
<dbReference type="Pfam" id="PF00005">
    <property type="entry name" value="ABC_tran"/>
    <property type="match status" value="1"/>
</dbReference>
<dbReference type="InterPro" id="IPR003439">
    <property type="entry name" value="ABC_transporter-like_ATP-bd"/>
</dbReference>
<dbReference type="GO" id="GO:0046677">
    <property type="term" value="P:response to antibiotic"/>
    <property type="evidence" value="ECO:0007669"/>
    <property type="project" value="UniProtKB-KW"/>
</dbReference>
<dbReference type="PROSITE" id="PS50893">
    <property type="entry name" value="ABC_TRANSPORTER_2"/>
    <property type="match status" value="1"/>
</dbReference>
<proteinExistence type="predicted"/>
<dbReference type="PATRIC" id="fig|280871.6.peg.892"/>
<evidence type="ECO:0000313" key="10">
    <source>
        <dbReference type="EMBL" id="KIU18274.1"/>
    </source>
</evidence>
<dbReference type="GO" id="GO:0005524">
    <property type="term" value="F:ATP binding"/>
    <property type="evidence" value="ECO:0007669"/>
    <property type="project" value="UniProtKB-KW"/>
</dbReference>
<comment type="subcellular location">
    <subcellularLocation>
        <location evidence="1">Cell membrane</location>
        <topology evidence="1">Peripheral membrane protein</topology>
    </subcellularLocation>
</comment>
<dbReference type="FunFam" id="3.40.50.300:FF:000589">
    <property type="entry name" value="ABC transporter, ATP-binding subunit"/>
    <property type="match status" value="1"/>
</dbReference>
<dbReference type="SUPFAM" id="SSF52540">
    <property type="entry name" value="P-loop containing nucleoside triphosphate hydrolases"/>
    <property type="match status" value="1"/>
</dbReference>
<keyword evidence="6" id="KW-1278">Translocase</keyword>
<evidence type="ECO:0000259" key="9">
    <source>
        <dbReference type="PROSITE" id="PS50893"/>
    </source>
</evidence>
<dbReference type="GO" id="GO:0055085">
    <property type="term" value="P:transmembrane transport"/>
    <property type="evidence" value="ECO:0007669"/>
    <property type="project" value="UniProtKB-ARBA"/>
</dbReference>
<dbReference type="InterPro" id="IPR003593">
    <property type="entry name" value="AAA+_ATPase"/>
</dbReference>
<dbReference type="PROSITE" id="PS00211">
    <property type="entry name" value="ABC_TRANSPORTER_1"/>
    <property type="match status" value="1"/>
</dbReference>
<dbReference type="GO" id="GO:0005886">
    <property type="term" value="C:plasma membrane"/>
    <property type="evidence" value="ECO:0007669"/>
    <property type="project" value="UniProtKB-SubCell"/>
</dbReference>
<evidence type="ECO:0000256" key="6">
    <source>
        <dbReference type="ARBA" id="ARBA00022967"/>
    </source>
</evidence>
<keyword evidence="7" id="KW-0472">Membrane</keyword>
<evidence type="ECO:0000256" key="5">
    <source>
        <dbReference type="ARBA" id="ARBA00022840"/>
    </source>
</evidence>
<protein>
    <submittedName>
        <fullName evidence="10">ATP-binding protein</fullName>
    </submittedName>
</protein>
<evidence type="ECO:0000256" key="7">
    <source>
        <dbReference type="ARBA" id="ARBA00023136"/>
    </source>
</evidence>
<dbReference type="STRING" id="280871.TL10_04370"/>
<dbReference type="EMBL" id="JXST01000004">
    <property type="protein sequence ID" value="KIU18274.1"/>
    <property type="molecule type" value="Genomic_DNA"/>
</dbReference>
<dbReference type="InterPro" id="IPR017871">
    <property type="entry name" value="ABC_transporter-like_CS"/>
</dbReference>
<keyword evidence="4" id="KW-0547">Nucleotide-binding</keyword>
<organism evidence="10 11">
    <name type="scientific">Mycolicibacterium llatzerense</name>
    <dbReference type="NCBI Taxonomy" id="280871"/>
    <lineage>
        <taxon>Bacteria</taxon>
        <taxon>Bacillati</taxon>
        <taxon>Actinomycetota</taxon>
        <taxon>Actinomycetes</taxon>
        <taxon>Mycobacteriales</taxon>
        <taxon>Mycobacteriaceae</taxon>
        <taxon>Mycolicibacterium</taxon>
    </lineage>
</organism>
<dbReference type="GO" id="GO:0016887">
    <property type="term" value="F:ATP hydrolysis activity"/>
    <property type="evidence" value="ECO:0007669"/>
    <property type="project" value="InterPro"/>
</dbReference>
<dbReference type="PANTHER" id="PTHR42711">
    <property type="entry name" value="ABC TRANSPORTER ATP-BINDING PROTEIN"/>
    <property type="match status" value="1"/>
</dbReference>
<keyword evidence="8" id="KW-0046">Antibiotic resistance</keyword>
<keyword evidence="3" id="KW-1003">Cell membrane</keyword>
<dbReference type="InterPro" id="IPR027417">
    <property type="entry name" value="P-loop_NTPase"/>
</dbReference>
<keyword evidence="2" id="KW-0813">Transport</keyword>
<evidence type="ECO:0000313" key="11">
    <source>
        <dbReference type="Proteomes" id="UP000032221"/>
    </source>
</evidence>
<name>A0A0D1K045_9MYCO</name>